<accession>A0A917G1Z2</accession>
<dbReference type="InterPro" id="IPR008775">
    <property type="entry name" value="Phytyl_CoA_dOase-like"/>
</dbReference>
<proteinExistence type="predicted"/>
<evidence type="ECO:0000313" key="2">
    <source>
        <dbReference type="Proteomes" id="UP000644756"/>
    </source>
</evidence>
<keyword evidence="1" id="KW-0560">Oxidoreductase</keyword>
<dbReference type="PANTHER" id="PTHR20883:SF14">
    <property type="entry name" value="PHYTANOYL-COA DIOXYGENASE"/>
    <property type="match status" value="1"/>
</dbReference>
<sequence>MGLTHEQIVDFQTNGYLIAEDVLTDAELQPVIDEINQIIDERARRLKSEGKITELYENEPFERRIILLSEQSKEITKNLDIMFTLGEAMFDFLRNDRLLNVVESLLGREISCNPIQHMRAKLPWRGVGEQPADENVPWHQDAAVTSEDSEASEIITFWMPLVDATAETGCMEIMPQVFKQGYLKHIGGEGTTISPELLPSAKPITAECRKGSIVIMNKYTPHRGTSNLSNIVRWSLDLRYHKTGAASGRSYHPSFVVRSASNPDSVLTDHNQWRTMWKEAIEKKQNYAHRV</sequence>
<gene>
    <name evidence="1" type="primary">legD1</name>
    <name evidence="1" type="ORF">GCM10010916_39640</name>
</gene>
<keyword evidence="1" id="KW-0223">Dioxygenase</keyword>
<name>A0A917G1Z2_9BACL</name>
<dbReference type="PANTHER" id="PTHR20883">
    <property type="entry name" value="PHYTANOYL-COA DIOXYGENASE DOMAIN CONTAINING 1"/>
    <property type="match status" value="1"/>
</dbReference>
<dbReference type="Proteomes" id="UP000644756">
    <property type="component" value="Unassembled WGS sequence"/>
</dbReference>
<dbReference type="AlphaFoldDB" id="A0A917G1Z2"/>
<reference evidence="1" key="1">
    <citation type="journal article" date="2014" name="Int. J. Syst. Evol. Microbiol.">
        <title>Complete genome sequence of Corynebacterium casei LMG S-19264T (=DSM 44701T), isolated from a smear-ripened cheese.</title>
        <authorList>
            <consortium name="US DOE Joint Genome Institute (JGI-PGF)"/>
            <person name="Walter F."/>
            <person name="Albersmeier A."/>
            <person name="Kalinowski J."/>
            <person name="Ruckert C."/>
        </authorList>
    </citation>
    <scope>NUCLEOTIDE SEQUENCE</scope>
    <source>
        <strain evidence="1">CGMCC 1.12987</strain>
    </source>
</reference>
<organism evidence="1 2">
    <name type="scientific">Paenibacillus abyssi</name>
    <dbReference type="NCBI Taxonomy" id="1340531"/>
    <lineage>
        <taxon>Bacteria</taxon>
        <taxon>Bacillati</taxon>
        <taxon>Bacillota</taxon>
        <taxon>Bacilli</taxon>
        <taxon>Bacillales</taxon>
        <taxon>Paenibacillaceae</taxon>
        <taxon>Paenibacillus</taxon>
    </lineage>
</organism>
<dbReference type="GO" id="GO:0005506">
    <property type="term" value="F:iron ion binding"/>
    <property type="evidence" value="ECO:0007669"/>
    <property type="project" value="UniProtKB-ARBA"/>
</dbReference>
<protein>
    <submittedName>
        <fullName evidence="1">Phytanoyl-CoA dioxygenase</fullName>
    </submittedName>
</protein>
<comment type="caution">
    <text evidence="1">The sequence shown here is derived from an EMBL/GenBank/DDBJ whole genome shotgun (WGS) entry which is preliminary data.</text>
</comment>
<dbReference type="Pfam" id="PF05721">
    <property type="entry name" value="PhyH"/>
    <property type="match status" value="1"/>
</dbReference>
<dbReference type="SUPFAM" id="SSF51197">
    <property type="entry name" value="Clavaminate synthase-like"/>
    <property type="match status" value="1"/>
</dbReference>
<reference evidence="1" key="2">
    <citation type="submission" date="2020-09" db="EMBL/GenBank/DDBJ databases">
        <authorList>
            <person name="Sun Q."/>
            <person name="Zhou Y."/>
        </authorList>
    </citation>
    <scope>NUCLEOTIDE SEQUENCE</scope>
    <source>
        <strain evidence="1">CGMCC 1.12987</strain>
    </source>
</reference>
<dbReference type="RefSeq" id="WP_188532809.1">
    <property type="nucleotide sequence ID" value="NZ_BMGR01000015.1"/>
</dbReference>
<keyword evidence="2" id="KW-1185">Reference proteome</keyword>
<dbReference type="EMBL" id="BMGR01000015">
    <property type="protein sequence ID" value="GGG18887.1"/>
    <property type="molecule type" value="Genomic_DNA"/>
</dbReference>
<dbReference type="GO" id="GO:0016706">
    <property type="term" value="F:2-oxoglutarate-dependent dioxygenase activity"/>
    <property type="evidence" value="ECO:0007669"/>
    <property type="project" value="UniProtKB-ARBA"/>
</dbReference>
<dbReference type="Gene3D" id="2.60.120.620">
    <property type="entry name" value="q2cbj1_9rhob like domain"/>
    <property type="match status" value="1"/>
</dbReference>
<evidence type="ECO:0000313" key="1">
    <source>
        <dbReference type="EMBL" id="GGG18887.1"/>
    </source>
</evidence>